<sequence length="219" mass="25716">MKLFHYHWWTDKIEEMEQWYTQAGFQTKLRIGRHRGEMKEFNPPLTWEEFRNEGIRFRIIEMVKGQVNVTFGQGKRDQFDHIGFLVSDEEYDRVIGQAVRVGWEIRKGERRTFIATPWRFRVELQRRSDAVEQDTLPYVHKMTIEINDFTHLSDLAVVLGAHMTVKGDTLRHPTFDLQFIYGESTKMKQIDIIGLAAADIDPVSVKVVSGRREEDTASV</sequence>
<proteinExistence type="predicted"/>
<evidence type="ECO:0000313" key="1">
    <source>
        <dbReference type="EMBL" id="TYS55157.1"/>
    </source>
</evidence>
<dbReference type="SUPFAM" id="SSF54593">
    <property type="entry name" value="Glyoxalase/Bleomycin resistance protein/Dihydroxybiphenyl dioxygenase"/>
    <property type="match status" value="1"/>
</dbReference>
<dbReference type="EMBL" id="VTEQ01000002">
    <property type="protein sequence ID" value="TYS55157.1"/>
    <property type="molecule type" value="Genomic_DNA"/>
</dbReference>
<reference evidence="1 2" key="1">
    <citation type="submission" date="2019-08" db="EMBL/GenBank/DDBJ databases">
        <title>Bacillus genomes from the desert of Cuatro Cienegas, Coahuila.</title>
        <authorList>
            <person name="Olmedo-Alvarez G."/>
        </authorList>
    </citation>
    <scope>NUCLEOTIDE SEQUENCE [LARGE SCALE GENOMIC DNA]</scope>
    <source>
        <strain evidence="1 2">CH108_3D</strain>
    </source>
</reference>
<dbReference type="Gene3D" id="3.10.180.10">
    <property type="entry name" value="2,3-Dihydroxybiphenyl 1,2-Dioxygenase, domain 1"/>
    <property type="match status" value="1"/>
</dbReference>
<name>A0A5D4RV33_9BACI</name>
<gene>
    <name evidence="1" type="ORF">FZC83_09425</name>
</gene>
<evidence type="ECO:0008006" key="3">
    <source>
        <dbReference type="Google" id="ProtNLM"/>
    </source>
</evidence>
<protein>
    <recommendedName>
        <fullName evidence="3">VOC domain-containing protein</fullName>
    </recommendedName>
</protein>
<dbReference type="InterPro" id="IPR029068">
    <property type="entry name" value="Glyas_Bleomycin-R_OHBP_Dase"/>
</dbReference>
<evidence type="ECO:0000313" key="2">
    <source>
        <dbReference type="Proteomes" id="UP000322997"/>
    </source>
</evidence>
<organism evidence="1 2">
    <name type="scientific">Rossellomorea marisflavi</name>
    <dbReference type="NCBI Taxonomy" id="189381"/>
    <lineage>
        <taxon>Bacteria</taxon>
        <taxon>Bacillati</taxon>
        <taxon>Bacillota</taxon>
        <taxon>Bacilli</taxon>
        <taxon>Bacillales</taxon>
        <taxon>Bacillaceae</taxon>
        <taxon>Rossellomorea</taxon>
    </lineage>
</organism>
<dbReference type="RefSeq" id="WP_148985181.1">
    <property type="nucleotide sequence ID" value="NZ_CP197480.1"/>
</dbReference>
<comment type="caution">
    <text evidence="1">The sequence shown here is derived from an EMBL/GenBank/DDBJ whole genome shotgun (WGS) entry which is preliminary data.</text>
</comment>
<accession>A0A5D4RV33</accession>
<dbReference type="AlphaFoldDB" id="A0A5D4RV33"/>
<dbReference type="Proteomes" id="UP000322997">
    <property type="component" value="Unassembled WGS sequence"/>
</dbReference>